<evidence type="ECO:0000313" key="1">
    <source>
        <dbReference type="EMBL" id="KPU60975.1"/>
    </source>
</evidence>
<dbReference type="Proteomes" id="UP000050349">
    <property type="component" value="Unassembled WGS sequence"/>
</dbReference>
<name>A0A0P8X4J3_PSEFL</name>
<evidence type="ECO:0000313" key="2">
    <source>
        <dbReference type="Proteomes" id="UP000050349"/>
    </source>
</evidence>
<comment type="caution">
    <text evidence="1">The sequence shown here is derived from an EMBL/GenBank/DDBJ whole genome shotgun (WGS) entry which is preliminary data.</text>
</comment>
<gene>
    <name evidence="1" type="ORF">AN403_5114</name>
</gene>
<accession>A0A0P8X4J3</accession>
<reference evidence="1 2" key="1">
    <citation type="submission" date="2015-09" db="EMBL/GenBank/DDBJ databases">
        <authorList>
            <person name="Jackson K.R."/>
            <person name="Lunt B.L."/>
            <person name="Fisher J.N.B."/>
            <person name="Gardner A.V."/>
            <person name="Bailey M.E."/>
            <person name="Deus L.M."/>
            <person name="Earl A.S."/>
            <person name="Gibby P.D."/>
            <person name="Hartmann K.A."/>
            <person name="Liu J.E."/>
            <person name="Manci A.M."/>
            <person name="Nielsen D.A."/>
            <person name="Solomon M.B."/>
            <person name="Breakwell D.P."/>
            <person name="Burnett S.H."/>
            <person name="Grose J.H."/>
        </authorList>
    </citation>
    <scope>NUCLEOTIDE SEQUENCE [LARGE SCALE GENOMIC DNA]</scope>
    <source>
        <strain evidence="1 2">S613</strain>
    </source>
</reference>
<dbReference type="EMBL" id="LJXB01000062">
    <property type="protein sequence ID" value="KPU60975.1"/>
    <property type="molecule type" value="Genomic_DNA"/>
</dbReference>
<proteinExistence type="predicted"/>
<protein>
    <submittedName>
        <fullName evidence="1">Uncharacterized protein</fullName>
    </submittedName>
</protein>
<sequence length="133" mass="14505">MFGFAVQAWQVSQDRFAQAHTGYSGQQDNRGHPLVLLFAKRLEYSPYLLLVLAIRRAGAYARALLSQRLARTGDPHVLITAQCREGAVNTAQTVLRGSDAEFALLDLLAQVSGVALQRLSIDLARIVVTGSIL</sequence>
<dbReference type="AlphaFoldDB" id="A0A0P8X4J3"/>
<organism evidence="1 2">
    <name type="scientific">Pseudomonas fluorescens</name>
    <dbReference type="NCBI Taxonomy" id="294"/>
    <lineage>
        <taxon>Bacteria</taxon>
        <taxon>Pseudomonadati</taxon>
        <taxon>Pseudomonadota</taxon>
        <taxon>Gammaproteobacteria</taxon>
        <taxon>Pseudomonadales</taxon>
        <taxon>Pseudomonadaceae</taxon>
        <taxon>Pseudomonas</taxon>
    </lineage>
</organism>